<feature type="compositionally biased region" description="Basic and acidic residues" evidence="1">
    <location>
        <begin position="261"/>
        <end position="270"/>
    </location>
</feature>
<accession>A0A165MV40</accession>
<dbReference type="Proteomes" id="UP000076761">
    <property type="component" value="Unassembled WGS sequence"/>
</dbReference>
<feature type="region of interest" description="Disordered" evidence="1">
    <location>
        <begin position="183"/>
        <end position="277"/>
    </location>
</feature>
<dbReference type="Gene3D" id="6.20.250.70">
    <property type="match status" value="1"/>
</dbReference>
<evidence type="ECO:0000313" key="3">
    <source>
        <dbReference type="Proteomes" id="UP000076761"/>
    </source>
</evidence>
<proteinExistence type="predicted"/>
<sequence length="277" mass="30668">MSASQVYAIPSLSKGKKKSKGKEKSKSSKVVASAVSDPKPRNESESPHWAYKPPEGSVEIEYNVEQEDFDWDAVKNDENLELWVIRAPDGLKTKYLEGVELDSFPSTSHSARIGTIDKKHTSYDIWSVGEEDDDGSPDFLIVGEEMKRLSCLLPRAKKGGKLYQAFKPVSRRIVVTTKSALPTLEHSSDSSASETRSAPRQRYPSELLTHRFTPYGSLSAVDNSDGDAMDVDALQPPPSTQVLTNLIEKSLTQTKKHKKRKDDGEGDASKKSKKAKK</sequence>
<protein>
    <submittedName>
        <fullName evidence="2">Uncharacterized protein</fullName>
    </submittedName>
</protein>
<gene>
    <name evidence="2" type="ORF">NEOLEDRAFT_1079250</name>
</gene>
<dbReference type="OrthoDB" id="76224at2759"/>
<dbReference type="GO" id="GO:0006360">
    <property type="term" value="P:transcription by RNA polymerase I"/>
    <property type="evidence" value="ECO:0007669"/>
    <property type="project" value="InterPro"/>
</dbReference>
<dbReference type="InParanoid" id="A0A165MV40"/>
<feature type="region of interest" description="Disordered" evidence="1">
    <location>
        <begin position="1"/>
        <end position="54"/>
    </location>
</feature>
<evidence type="ECO:0000256" key="1">
    <source>
        <dbReference type="SAM" id="MobiDB-lite"/>
    </source>
</evidence>
<dbReference type="InterPro" id="IPR013240">
    <property type="entry name" value="DNA-dir_RNA_pol1_su_RPA34"/>
</dbReference>
<dbReference type="EMBL" id="KV425660">
    <property type="protein sequence ID" value="KZT18821.1"/>
    <property type="molecule type" value="Genomic_DNA"/>
</dbReference>
<dbReference type="Pfam" id="PF08208">
    <property type="entry name" value="RNA_polI_A34"/>
    <property type="match status" value="1"/>
</dbReference>
<organism evidence="2 3">
    <name type="scientific">Neolentinus lepideus HHB14362 ss-1</name>
    <dbReference type="NCBI Taxonomy" id="1314782"/>
    <lineage>
        <taxon>Eukaryota</taxon>
        <taxon>Fungi</taxon>
        <taxon>Dikarya</taxon>
        <taxon>Basidiomycota</taxon>
        <taxon>Agaricomycotina</taxon>
        <taxon>Agaricomycetes</taxon>
        <taxon>Gloeophyllales</taxon>
        <taxon>Gloeophyllaceae</taxon>
        <taxon>Neolentinus</taxon>
    </lineage>
</organism>
<reference evidence="2 3" key="1">
    <citation type="journal article" date="2016" name="Mol. Biol. Evol.">
        <title>Comparative Genomics of Early-Diverging Mushroom-Forming Fungi Provides Insights into the Origins of Lignocellulose Decay Capabilities.</title>
        <authorList>
            <person name="Nagy L.G."/>
            <person name="Riley R."/>
            <person name="Tritt A."/>
            <person name="Adam C."/>
            <person name="Daum C."/>
            <person name="Floudas D."/>
            <person name="Sun H."/>
            <person name="Yadav J.S."/>
            <person name="Pangilinan J."/>
            <person name="Larsson K.H."/>
            <person name="Matsuura K."/>
            <person name="Barry K."/>
            <person name="Labutti K."/>
            <person name="Kuo R."/>
            <person name="Ohm R.A."/>
            <person name="Bhattacharya S.S."/>
            <person name="Shirouzu T."/>
            <person name="Yoshinaga Y."/>
            <person name="Martin F.M."/>
            <person name="Grigoriev I.V."/>
            <person name="Hibbett D.S."/>
        </authorList>
    </citation>
    <scope>NUCLEOTIDE SEQUENCE [LARGE SCALE GENOMIC DNA]</scope>
    <source>
        <strain evidence="2 3">HHB14362 ss-1</strain>
    </source>
</reference>
<name>A0A165MV40_9AGAM</name>
<dbReference type="AlphaFoldDB" id="A0A165MV40"/>
<keyword evidence="3" id="KW-1185">Reference proteome</keyword>
<evidence type="ECO:0000313" key="2">
    <source>
        <dbReference type="EMBL" id="KZT18821.1"/>
    </source>
</evidence>
<feature type="compositionally biased region" description="Basic residues" evidence="1">
    <location>
        <begin position="14"/>
        <end position="23"/>
    </location>
</feature>